<feature type="domain" description="C2H2-type" evidence="12">
    <location>
        <begin position="131"/>
        <end position="159"/>
    </location>
</feature>
<dbReference type="Pfam" id="PF12874">
    <property type="entry name" value="zf-met"/>
    <property type="match status" value="1"/>
</dbReference>
<dbReference type="FunFam" id="3.30.160.60:FF:000446">
    <property type="entry name" value="Zinc finger protein"/>
    <property type="match status" value="1"/>
</dbReference>
<dbReference type="PANTHER" id="PTHR24376:SF216">
    <property type="entry name" value="ZINC FINGER PROTEIN 420-LIKE"/>
    <property type="match status" value="1"/>
</dbReference>
<sequence length="427" mass="49993">MRSHYGTIHERRRKCSCLICGKIFNSMKGVERHQKLVHMRPKQKKKYECAHCSKTYMSRSGLVNHISHHSEEKLHVCDICHSNFHSNAALKRHIVSHNQRSRVVIEPSEEFVETGSISRDEWYEMVQQRVKLCPLCKRNYTTAKDMRRHIREVHCHVRAYKCNICGKSFKSGRHVSQHKRRLHLGIKKVMHFNFECFHCGAKFISRTHLADHMTSHTGIKNHVCEICQSTYTTSRGLRRHNKNHLRDTGALRVDEMYKCDKCDKLFIEQSEMVKHRDWVHGDKCNLCKVCGARVKGNIKAHMRIHTGERPVCCHICGKKLRGKLKEHMLTHSGERPFSCEVCGSTFKYKYYLGVHMRKHTGERPYVCNYCGHSFAARPAFTLHLKKHTERGEVQNFECQVCKTKFPTEETLDVHLSEHLGMPLFIHN</sequence>
<feature type="domain" description="C2H2-type" evidence="12">
    <location>
        <begin position="396"/>
        <end position="423"/>
    </location>
</feature>
<dbReference type="GO" id="GO:0005634">
    <property type="term" value="C:nucleus"/>
    <property type="evidence" value="ECO:0007669"/>
    <property type="project" value="UniProtKB-SubCell"/>
</dbReference>
<organism evidence="13">
    <name type="scientific">Cacopsylla melanoneura</name>
    <dbReference type="NCBI Taxonomy" id="428564"/>
    <lineage>
        <taxon>Eukaryota</taxon>
        <taxon>Metazoa</taxon>
        <taxon>Ecdysozoa</taxon>
        <taxon>Arthropoda</taxon>
        <taxon>Hexapoda</taxon>
        <taxon>Insecta</taxon>
        <taxon>Pterygota</taxon>
        <taxon>Neoptera</taxon>
        <taxon>Paraneoptera</taxon>
        <taxon>Hemiptera</taxon>
        <taxon>Sternorrhyncha</taxon>
        <taxon>Psylloidea</taxon>
        <taxon>Psyllidae</taxon>
        <taxon>Psyllinae</taxon>
        <taxon>Cacopsylla</taxon>
    </lineage>
</organism>
<keyword evidence="6" id="KW-0862">Zinc</keyword>
<evidence type="ECO:0000256" key="9">
    <source>
        <dbReference type="ARBA" id="ARBA00023163"/>
    </source>
</evidence>
<evidence type="ECO:0000256" key="1">
    <source>
        <dbReference type="ARBA" id="ARBA00004123"/>
    </source>
</evidence>
<keyword evidence="10" id="KW-0539">Nucleus</keyword>
<feature type="domain" description="C2H2-type" evidence="12">
    <location>
        <begin position="365"/>
        <end position="392"/>
    </location>
</feature>
<dbReference type="InterPro" id="IPR036236">
    <property type="entry name" value="Znf_C2H2_sf"/>
</dbReference>
<dbReference type="PANTHER" id="PTHR24376">
    <property type="entry name" value="ZINC FINGER PROTEIN"/>
    <property type="match status" value="1"/>
</dbReference>
<reference evidence="13" key="1">
    <citation type="submission" date="2021-05" db="EMBL/GenBank/DDBJ databases">
        <authorList>
            <person name="Alioto T."/>
            <person name="Alioto T."/>
            <person name="Gomez Garrido J."/>
        </authorList>
    </citation>
    <scope>NUCLEOTIDE SEQUENCE</scope>
</reference>
<dbReference type="FunFam" id="3.30.160.60:FF:001480">
    <property type="entry name" value="Si:cabz01071911.3"/>
    <property type="match status" value="1"/>
</dbReference>
<feature type="domain" description="C2H2-type" evidence="12">
    <location>
        <begin position="337"/>
        <end position="364"/>
    </location>
</feature>
<evidence type="ECO:0000256" key="11">
    <source>
        <dbReference type="PROSITE-ProRule" id="PRU00042"/>
    </source>
</evidence>
<evidence type="ECO:0000256" key="3">
    <source>
        <dbReference type="ARBA" id="ARBA00022723"/>
    </source>
</evidence>
<dbReference type="PROSITE" id="PS00028">
    <property type="entry name" value="ZINC_FINGER_C2H2_1"/>
    <property type="match status" value="9"/>
</dbReference>
<keyword evidence="4" id="KW-0677">Repeat</keyword>
<dbReference type="GO" id="GO:0001228">
    <property type="term" value="F:DNA-binding transcription activator activity, RNA polymerase II-specific"/>
    <property type="evidence" value="ECO:0007669"/>
    <property type="project" value="TreeGrafter"/>
</dbReference>
<feature type="domain" description="C2H2-type" evidence="12">
    <location>
        <begin position="13"/>
        <end position="43"/>
    </location>
</feature>
<protein>
    <submittedName>
        <fullName evidence="13">Zinc finger protein 26</fullName>
    </submittedName>
</protein>
<dbReference type="SUPFAM" id="SSF57667">
    <property type="entry name" value="beta-beta-alpha zinc fingers"/>
    <property type="match status" value="6"/>
</dbReference>
<feature type="domain" description="C2H2-type" evidence="12">
    <location>
        <begin position="257"/>
        <end position="280"/>
    </location>
</feature>
<feature type="domain" description="C2H2-type" evidence="12">
    <location>
        <begin position="47"/>
        <end position="74"/>
    </location>
</feature>
<evidence type="ECO:0000259" key="12">
    <source>
        <dbReference type="PROSITE" id="PS50157"/>
    </source>
</evidence>
<dbReference type="InterPro" id="IPR013087">
    <property type="entry name" value="Znf_C2H2_type"/>
</dbReference>
<keyword evidence="9" id="KW-0804">Transcription</keyword>
<dbReference type="EMBL" id="HBUF01105146">
    <property type="protein sequence ID" value="CAG6639015.1"/>
    <property type="molecule type" value="Transcribed_RNA"/>
</dbReference>
<keyword evidence="5 11" id="KW-0863">Zinc-finger</keyword>
<evidence type="ECO:0000256" key="2">
    <source>
        <dbReference type="ARBA" id="ARBA00006991"/>
    </source>
</evidence>
<evidence type="ECO:0000256" key="8">
    <source>
        <dbReference type="ARBA" id="ARBA00023125"/>
    </source>
</evidence>
<keyword evidence="3" id="KW-0479">Metal-binding</keyword>
<evidence type="ECO:0000256" key="4">
    <source>
        <dbReference type="ARBA" id="ARBA00022737"/>
    </source>
</evidence>
<comment type="subcellular location">
    <subcellularLocation>
        <location evidence="1">Nucleus</location>
    </subcellularLocation>
</comment>
<dbReference type="Gene3D" id="3.30.160.60">
    <property type="entry name" value="Classic Zinc Finger"/>
    <property type="match status" value="9"/>
</dbReference>
<evidence type="ECO:0000313" key="13">
    <source>
        <dbReference type="EMBL" id="CAG6639015.1"/>
    </source>
</evidence>
<evidence type="ECO:0000256" key="7">
    <source>
        <dbReference type="ARBA" id="ARBA00023015"/>
    </source>
</evidence>
<dbReference type="GO" id="GO:0000978">
    <property type="term" value="F:RNA polymerase II cis-regulatory region sequence-specific DNA binding"/>
    <property type="evidence" value="ECO:0007669"/>
    <property type="project" value="TreeGrafter"/>
</dbReference>
<evidence type="ECO:0000256" key="5">
    <source>
        <dbReference type="ARBA" id="ARBA00022771"/>
    </source>
</evidence>
<evidence type="ECO:0000256" key="6">
    <source>
        <dbReference type="ARBA" id="ARBA00022833"/>
    </source>
</evidence>
<feature type="domain" description="C2H2-type" evidence="12">
    <location>
        <begin position="160"/>
        <end position="188"/>
    </location>
</feature>
<keyword evidence="8" id="KW-0238">DNA-binding</keyword>
<proteinExistence type="inferred from homology"/>
<keyword evidence="7" id="KW-0805">Transcription regulation</keyword>
<feature type="domain" description="C2H2-type" evidence="12">
    <location>
        <begin position="194"/>
        <end position="221"/>
    </location>
</feature>
<dbReference type="AlphaFoldDB" id="A0A8D8QX37"/>
<name>A0A8D8QX37_9HEMI</name>
<evidence type="ECO:0000256" key="10">
    <source>
        <dbReference type="ARBA" id="ARBA00023242"/>
    </source>
</evidence>
<dbReference type="Pfam" id="PF00096">
    <property type="entry name" value="zf-C2H2"/>
    <property type="match status" value="5"/>
</dbReference>
<dbReference type="SMART" id="SM00355">
    <property type="entry name" value="ZnF_C2H2"/>
    <property type="match status" value="13"/>
</dbReference>
<feature type="domain" description="C2H2-type" evidence="12">
    <location>
        <begin position="222"/>
        <end position="249"/>
    </location>
</feature>
<comment type="similarity">
    <text evidence="2">Belongs to the krueppel C2H2-type zinc-finger protein family.</text>
</comment>
<accession>A0A8D8QX37</accession>
<dbReference type="PROSITE" id="PS50157">
    <property type="entry name" value="ZINC_FINGER_C2H2_2"/>
    <property type="match status" value="11"/>
</dbReference>
<feature type="domain" description="C2H2-type" evidence="12">
    <location>
        <begin position="75"/>
        <end position="102"/>
    </location>
</feature>
<dbReference type="GO" id="GO:0008270">
    <property type="term" value="F:zinc ion binding"/>
    <property type="evidence" value="ECO:0007669"/>
    <property type="project" value="UniProtKB-KW"/>
</dbReference>
<dbReference type="EMBL" id="HBUF01105147">
    <property type="protein sequence ID" value="CAG6639017.1"/>
    <property type="molecule type" value="Transcribed_RNA"/>
</dbReference>